<evidence type="ECO:0000256" key="7">
    <source>
        <dbReference type="SAM" id="MobiDB-lite"/>
    </source>
</evidence>
<dbReference type="RefSeq" id="WP_131943527.1">
    <property type="nucleotide sequence ID" value="NZ_BAAAMX010000048.1"/>
</dbReference>
<dbReference type="PANTHER" id="PTHR37461">
    <property type="entry name" value="ANTI-SIGMA-K FACTOR RSKA"/>
    <property type="match status" value="1"/>
</dbReference>
<dbReference type="InterPro" id="IPR051474">
    <property type="entry name" value="Anti-sigma-K/W_factor"/>
</dbReference>
<evidence type="ECO:0000259" key="9">
    <source>
        <dbReference type="Pfam" id="PF13490"/>
    </source>
</evidence>
<gene>
    <name evidence="10" type="ORF">E1284_30025</name>
</gene>
<dbReference type="PANTHER" id="PTHR37461:SF1">
    <property type="entry name" value="ANTI-SIGMA-K FACTOR RSKA"/>
    <property type="match status" value="1"/>
</dbReference>
<name>A0A4V2XL67_9ACTN</name>
<keyword evidence="4" id="KW-0805">Transcription regulation</keyword>
<evidence type="ECO:0000256" key="1">
    <source>
        <dbReference type="ARBA" id="ARBA00004167"/>
    </source>
</evidence>
<evidence type="ECO:0000256" key="4">
    <source>
        <dbReference type="ARBA" id="ARBA00023015"/>
    </source>
</evidence>
<keyword evidence="2 8" id="KW-0812">Transmembrane</keyword>
<protein>
    <recommendedName>
        <fullName evidence="9">Putative zinc-finger domain-containing protein</fullName>
    </recommendedName>
</protein>
<dbReference type="EMBL" id="SMJW01000203">
    <property type="protein sequence ID" value="TDC09076.1"/>
    <property type="molecule type" value="Genomic_DNA"/>
</dbReference>
<evidence type="ECO:0000256" key="3">
    <source>
        <dbReference type="ARBA" id="ARBA00022989"/>
    </source>
</evidence>
<keyword evidence="11" id="KW-1185">Reference proteome</keyword>
<dbReference type="AlphaFoldDB" id="A0A4V2XL67"/>
<dbReference type="OrthoDB" id="5242431at2"/>
<accession>A0A4V2XL67</accession>
<dbReference type="InterPro" id="IPR041916">
    <property type="entry name" value="Anti_sigma_zinc_sf"/>
</dbReference>
<comment type="subcellular location">
    <subcellularLocation>
        <location evidence="1">Membrane</location>
        <topology evidence="1">Single-pass membrane protein</topology>
    </subcellularLocation>
</comment>
<dbReference type="GO" id="GO:0016989">
    <property type="term" value="F:sigma factor antagonist activity"/>
    <property type="evidence" value="ECO:0007669"/>
    <property type="project" value="TreeGrafter"/>
</dbReference>
<sequence>MNDCTDVRTSLGVYVLGALDPGERSQVEGHLERCPACRDELAGLAGLPAMLGRVELEQLEGVAGPPPELLDGLLTRAAERRRGWFGRRAGRGPAGWAPLAAAACLLLVVGGLFGGFVLPIGSDGGGGSAAQPPPSAASVPATTAERISASNPASNIKGYVVLRKKEWGTEVELHLAGVPKGSHCRLLVIARDGRRDALGSWYVPYDEGYGEYRGSTMFPRGQLFSFEVVGLDGRPLLTIPT</sequence>
<evidence type="ECO:0000313" key="10">
    <source>
        <dbReference type="EMBL" id="TDC09076.1"/>
    </source>
</evidence>
<feature type="domain" description="Putative zinc-finger" evidence="9">
    <location>
        <begin position="4"/>
        <end position="38"/>
    </location>
</feature>
<dbReference type="Gene3D" id="1.10.10.1320">
    <property type="entry name" value="Anti-sigma factor, zinc-finger domain"/>
    <property type="match status" value="1"/>
</dbReference>
<evidence type="ECO:0000256" key="8">
    <source>
        <dbReference type="SAM" id="Phobius"/>
    </source>
</evidence>
<feature type="region of interest" description="Disordered" evidence="7">
    <location>
        <begin position="124"/>
        <end position="144"/>
    </location>
</feature>
<keyword evidence="3 8" id="KW-1133">Transmembrane helix</keyword>
<dbReference type="Pfam" id="PF13490">
    <property type="entry name" value="zf-HC2"/>
    <property type="match status" value="1"/>
</dbReference>
<keyword evidence="6" id="KW-0804">Transcription</keyword>
<evidence type="ECO:0000256" key="6">
    <source>
        <dbReference type="ARBA" id="ARBA00023163"/>
    </source>
</evidence>
<dbReference type="GO" id="GO:0016020">
    <property type="term" value="C:membrane"/>
    <property type="evidence" value="ECO:0007669"/>
    <property type="project" value="UniProtKB-SubCell"/>
</dbReference>
<proteinExistence type="predicted"/>
<comment type="caution">
    <text evidence="10">The sequence shown here is derived from an EMBL/GenBank/DDBJ whole genome shotgun (WGS) entry which is preliminary data.</text>
</comment>
<evidence type="ECO:0000256" key="2">
    <source>
        <dbReference type="ARBA" id="ARBA00022692"/>
    </source>
</evidence>
<dbReference type="Proteomes" id="UP000295431">
    <property type="component" value="Unassembled WGS sequence"/>
</dbReference>
<evidence type="ECO:0000256" key="5">
    <source>
        <dbReference type="ARBA" id="ARBA00023136"/>
    </source>
</evidence>
<dbReference type="InterPro" id="IPR027383">
    <property type="entry name" value="Znf_put"/>
</dbReference>
<reference evidence="10 11" key="1">
    <citation type="submission" date="2019-03" db="EMBL/GenBank/DDBJ databases">
        <title>Draft genome sequences of novel Actinobacteria.</title>
        <authorList>
            <person name="Sahin N."/>
            <person name="Ay H."/>
            <person name="Saygin H."/>
        </authorList>
    </citation>
    <scope>NUCLEOTIDE SEQUENCE [LARGE SCALE GENOMIC DNA]</scope>
    <source>
        <strain evidence="10 11">DSM 45347</strain>
    </source>
</reference>
<feature type="transmembrane region" description="Helical" evidence="8">
    <location>
        <begin position="96"/>
        <end position="118"/>
    </location>
</feature>
<keyword evidence="5 8" id="KW-0472">Membrane</keyword>
<organism evidence="10 11">
    <name type="scientific">Actinomadura bangladeshensis</name>
    <dbReference type="NCBI Taxonomy" id="453573"/>
    <lineage>
        <taxon>Bacteria</taxon>
        <taxon>Bacillati</taxon>
        <taxon>Actinomycetota</taxon>
        <taxon>Actinomycetes</taxon>
        <taxon>Streptosporangiales</taxon>
        <taxon>Thermomonosporaceae</taxon>
        <taxon>Actinomadura</taxon>
    </lineage>
</organism>
<evidence type="ECO:0000313" key="11">
    <source>
        <dbReference type="Proteomes" id="UP000295431"/>
    </source>
</evidence>
<dbReference type="GO" id="GO:0006417">
    <property type="term" value="P:regulation of translation"/>
    <property type="evidence" value="ECO:0007669"/>
    <property type="project" value="TreeGrafter"/>
</dbReference>